<dbReference type="GO" id="GO:0005524">
    <property type="term" value="F:ATP binding"/>
    <property type="evidence" value="ECO:0007669"/>
    <property type="project" value="UniProtKB-KW"/>
</dbReference>
<reference evidence="11" key="1">
    <citation type="submission" date="2021-01" db="EMBL/GenBank/DDBJ databases">
        <authorList>
            <person name="Corre E."/>
            <person name="Pelletier E."/>
            <person name="Niang G."/>
            <person name="Scheremetjew M."/>
            <person name="Finn R."/>
            <person name="Kale V."/>
            <person name="Holt S."/>
            <person name="Cochrane G."/>
            <person name="Meng A."/>
            <person name="Brown T."/>
            <person name="Cohen L."/>
        </authorList>
    </citation>
    <scope>NUCLEOTIDE SEQUENCE</scope>
    <source>
        <strain evidence="11">UTEX LB 2760</strain>
    </source>
</reference>
<dbReference type="GO" id="GO:0005737">
    <property type="term" value="C:cytoplasm"/>
    <property type="evidence" value="ECO:0007669"/>
    <property type="project" value="UniProtKB-SubCell"/>
</dbReference>
<evidence type="ECO:0000256" key="5">
    <source>
        <dbReference type="ARBA" id="ARBA00022679"/>
    </source>
</evidence>
<organism evidence="11">
    <name type="scientific">Rhodosorus marinus</name>
    <dbReference type="NCBI Taxonomy" id="101924"/>
    <lineage>
        <taxon>Eukaryota</taxon>
        <taxon>Rhodophyta</taxon>
        <taxon>Stylonematophyceae</taxon>
        <taxon>Stylonematales</taxon>
        <taxon>Stylonemataceae</taxon>
        <taxon>Rhodosorus</taxon>
    </lineage>
</organism>
<dbReference type="FunFam" id="3.40.50.300:FF:000372">
    <property type="entry name" value="Adenylate kinase isoenzyme 6 homolog"/>
    <property type="match status" value="1"/>
</dbReference>
<dbReference type="GO" id="GO:0006364">
    <property type="term" value="P:rRNA processing"/>
    <property type="evidence" value="ECO:0007669"/>
    <property type="project" value="UniProtKB-KW"/>
</dbReference>
<feature type="binding site" evidence="10">
    <location>
        <position position="20"/>
    </location>
    <ligand>
        <name>ATP</name>
        <dbReference type="ChEBI" id="CHEBI:30616"/>
    </ligand>
</feature>
<dbReference type="InterPro" id="IPR020618">
    <property type="entry name" value="Adenyl_kinase_AK6"/>
</dbReference>
<keyword evidence="8 10" id="KW-0067">ATP-binding</keyword>
<accession>A0A7S0G9G6</accession>
<proteinExistence type="inferred from homology"/>
<feature type="region of interest" description="NMPbind" evidence="10">
    <location>
        <begin position="35"/>
        <end position="58"/>
    </location>
</feature>
<feature type="binding site" evidence="10">
    <location>
        <position position="19"/>
    </location>
    <ligand>
        <name>ATP</name>
        <dbReference type="ChEBI" id="CHEBI:30616"/>
    </ligand>
</feature>
<evidence type="ECO:0000256" key="6">
    <source>
        <dbReference type="ARBA" id="ARBA00022741"/>
    </source>
</evidence>
<dbReference type="PANTHER" id="PTHR12595:SF0">
    <property type="entry name" value="ADENYLATE KINASE ISOENZYME 6"/>
    <property type="match status" value="1"/>
</dbReference>
<protein>
    <recommendedName>
        <fullName evidence="10">Adenylate kinase isoenzyme 6 homolog</fullName>
        <shortName evidence="10">AK6</shortName>
        <ecNumber evidence="10">2.7.4.3</ecNumber>
    </recommendedName>
    <alternativeName>
        <fullName evidence="10">Dual activity adenylate kinase/ATPase</fullName>
        <shortName evidence="10">AK/ATPase</shortName>
    </alternativeName>
</protein>
<feature type="binding site" evidence="10">
    <location>
        <position position="15"/>
    </location>
    <ligand>
        <name>ATP</name>
        <dbReference type="ChEBI" id="CHEBI:30616"/>
    </ligand>
</feature>
<dbReference type="Pfam" id="PF13238">
    <property type="entry name" value="AAA_18"/>
    <property type="match status" value="1"/>
</dbReference>
<evidence type="ECO:0000256" key="10">
    <source>
        <dbReference type="HAMAP-Rule" id="MF_03173"/>
    </source>
</evidence>
<dbReference type="PANTHER" id="PTHR12595">
    <property type="entry name" value="POS9-ACTIVATING FACTOR FAP7-RELATED"/>
    <property type="match status" value="1"/>
</dbReference>
<keyword evidence="7 10" id="KW-0418">Kinase</keyword>
<dbReference type="HAMAP" id="MF_00039">
    <property type="entry name" value="Adenylate_kinase_AK6"/>
    <property type="match status" value="1"/>
</dbReference>
<comment type="subunit">
    <text evidence="10">Interacts with small ribosomal subunit protein uS11. Not a structural component of 43S pre-ribosomes, but transiently interacts with them by binding to uS11.</text>
</comment>
<gene>
    <name evidence="11" type="ORF">RMAR0315_LOCUS13337</name>
</gene>
<sequence>MEPKQLNVLVTGTPGVGKTTLAKKLAEQESMKFVDVGKYAIENRLTDGYDDERACHVLDEDKVLDALENLLVTGGVVVDYHSPEWFPERWFSVVVVPRCSNGVLYERLSKREYSEAKLRENLECEIMQVILDDVKEYYPKAFIVDGLHETERETEELIQRVTTYISAHRA</sequence>
<dbReference type="GO" id="GO:0005634">
    <property type="term" value="C:nucleus"/>
    <property type="evidence" value="ECO:0007669"/>
    <property type="project" value="UniProtKB-SubCell"/>
</dbReference>
<dbReference type="AlphaFoldDB" id="A0A7S0G9G6"/>
<evidence type="ECO:0000256" key="2">
    <source>
        <dbReference type="ARBA" id="ARBA00022490"/>
    </source>
</evidence>
<comment type="catalytic activity">
    <reaction evidence="1 10">
        <text>AMP + ATP = 2 ADP</text>
        <dbReference type="Rhea" id="RHEA:12973"/>
        <dbReference type="ChEBI" id="CHEBI:30616"/>
        <dbReference type="ChEBI" id="CHEBI:456215"/>
        <dbReference type="ChEBI" id="CHEBI:456216"/>
        <dbReference type="EC" id="2.7.4.3"/>
    </reaction>
</comment>
<keyword evidence="3 10" id="KW-0690">Ribosome biogenesis</keyword>
<keyword evidence="9 10" id="KW-0539">Nucleus</keyword>
<comment type="function">
    <text evidence="10">Broad-specificity nucleoside monophosphate (NMP) kinase that catalyzes the reversible transfer of the terminal phosphate group between nucleoside triphosphates and monophosphates. Has also ATPase activity. Involved in the late cytoplasmic maturation steps of the 40S ribosomal particles, specifically 18S rRNA maturation. While NMP activity is not required for ribosome maturation, ATPase activity is. Associates transiently with small ribosomal subunit protein uS11. ATP hydrolysis breaks the interaction with uS11. May temporarily remove uS11 from the ribosome to enable a conformational change of the ribosomal RNA that is needed for the final maturation step of the small ribosomal subunit. Its NMP activity may have a role in nuclear energy homeostasis.</text>
</comment>
<dbReference type="EC" id="2.7.4.3" evidence="10"/>
<dbReference type="GO" id="GO:0042274">
    <property type="term" value="P:ribosomal small subunit biogenesis"/>
    <property type="evidence" value="ECO:0007669"/>
    <property type="project" value="UniProtKB-UniRule"/>
</dbReference>
<evidence type="ECO:0000256" key="7">
    <source>
        <dbReference type="ARBA" id="ARBA00022777"/>
    </source>
</evidence>
<dbReference type="EMBL" id="HBEK01024343">
    <property type="protein sequence ID" value="CAD8403328.1"/>
    <property type="molecule type" value="Transcribed_RNA"/>
</dbReference>
<keyword evidence="5 10" id="KW-0808">Transferase</keyword>
<dbReference type="GO" id="GO:0004017">
    <property type="term" value="F:AMP kinase activity"/>
    <property type="evidence" value="ECO:0007669"/>
    <property type="project" value="UniProtKB-UniRule"/>
</dbReference>
<keyword evidence="4 10" id="KW-0698">rRNA processing</keyword>
<evidence type="ECO:0000313" key="11">
    <source>
        <dbReference type="EMBL" id="CAD8403328.1"/>
    </source>
</evidence>
<dbReference type="InterPro" id="IPR027417">
    <property type="entry name" value="P-loop_NTPase"/>
</dbReference>
<keyword evidence="2 10" id="KW-0963">Cytoplasm</keyword>
<comment type="caution">
    <text evidence="10">Lacks conserved residue(s) required for the propagation of feature annotation.</text>
</comment>
<evidence type="ECO:0000256" key="4">
    <source>
        <dbReference type="ARBA" id="ARBA00022552"/>
    </source>
</evidence>
<comment type="catalytic activity">
    <reaction evidence="10">
        <text>ATP + H2O = ADP + phosphate + H(+)</text>
        <dbReference type="Rhea" id="RHEA:13065"/>
        <dbReference type="ChEBI" id="CHEBI:15377"/>
        <dbReference type="ChEBI" id="CHEBI:15378"/>
        <dbReference type="ChEBI" id="CHEBI:30616"/>
        <dbReference type="ChEBI" id="CHEBI:43474"/>
        <dbReference type="ChEBI" id="CHEBI:456216"/>
    </reaction>
</comment>
<comment type="subcellular location">
    <subcellularLocation>
        <location evidence="10">Cytoplasm</location>
    </subcellularLocation>
    <subcellularLocation>
        <location evidence="10">Nucleus</location>
    </subcellularLocation>
</comment>
<evidence type="ECO:0000256" key="8">
    <source>
        <dbReference type="ARBA" id="ARBA00022840"/>
    </source>
</evidence>
<evidence type="ECO:0000256" key="3">
    <source>
        <dbReference type="ARBA" id="ARBA00022517"/>
    </source>
</evidence>
<name>A0A7S0G9G6_9RHOD</name>
<comment type="similarity">
    <text evidence="10">Belongs to the adenylate kinase family. AK6 subfamily.</text>
</comment>
<feature type="region of interest" description="LID" evidence="10">
    <location>
        <begin position="110"/>
        <end position="120"/>
    </location>
</feature>
<evidence type="ECO:0000256" key="9">
    <source>
        <dbReference type="ARBA" id="ARBA00023242"/>
    </source>
</evidence>
<feature type="binding site" evidence="10">
    <location>
        <position position="18"/>
    </location>
    <ligand>
        <name>ATP</name>
        <dbReference type="ChEBI" id="CHEBI:30616"/>
    </ligand>
</feature>
<feature type="binding site" evidence="10">
    <location>
        <position position="111"/>
    </location>
    <ligand>
        <name>ATP</name>
        <dbReference type="ChEBI" id="CHEBI:30616"/>
    </ligand>
</feature>
<feature type="binding site" evidence="10">
    <location>
        <position position="17"/>
    </location>
    <ligand>
        <name>ATP</name>
        <dbReference type="ChEBI" id="CHEBI:30616"/>
    </ligand>
</feature>
<dbReference type="GO" id="GO:0016887">
    <property type="term" value="F:ATP hydrolysis activity"/>
    <property type="evidence" value="ECO:0007669"/>
    <property type="project" value="UniProtKB-UniRule"/>
</dbReference>
<dbReference type="Gene3D" id="3.40.50.300">
    <property type="entry name" value="P-loop containing nucleotide triphosphate hydrolases"/>
    <property type="match status" value="1"/>
</dbReference>
<dbReference type="SUPFAM" id="SSF52540">
    <property type="entry name" value="P-loop containing nucleoside triphosphate hydrolases"/>
    <property type="match status" value="1"/>
</dbReference>
<evidence type="ECO:0000256" key="1">
    <source>
        <dbReference type="ARBA" id="ARBA00000582"/>
    </source>
</evidence>
<keyword evidence="6 10" id="KW-0547">Nucleotide-binding</keyword>